<evidence type="ECO:0000256" key="1">
    <source>
        <dbReference type="ARBA" id="ARBA00022723"/>
    </source>
</evidence>
<dbReference type="SUPFAM" id="SSF144232">
    <property type="entry name" value="HIT/MYND zinc finger-like"/>
    <property type="match status" value="1"/>
</dbReference>
<dbReference type="PROSITE" id="PS50865">
    <property type="entry name" value="ZF_MYND_2"/>
    <property type="match status" value="1"/>
</dbReference>
<dbReference type="EMBL" id="JACAZE010000017">
    <property type="protein sequence ID" value="KAF7296382.1"/>
    <property type="molecule type" value="Genomic_DNA"/>
</dbReference>
<evidence type="ECO:0000313" key="6">
    <source>
        <dbReference type="EMBL" id="KAF7296382.1"/>
    </source>
</evidence>
<keyword evidence="3" id="KW-0862">Zinc</keyword>
<proteinExistence type="predicted"/>
<dbReference type="Pfam" id="PF01753">
    <property type="entry name" value="zf-MYND"/>
    <property type="match status" value="1"/>
</dbReference>
<dbReference type="InterPro" id="IPR002893">
    <property type="entry name" value="Znf_MYND"/>
</dbReference>
<dbReference type="GO" id="GO:0008270">
    <property type="term" value="F:zinc ion binding"/>
    <property type="evidence" value="ECO:0007669"/>
    <property type="project" value="UniProtKB-KW"/>
</dbReference>
<accession>A0A8H6SDP1</accession>
<evidence type="ECO:0000256" key="2">
    <source>
        <dbReference type="ARBA" id="ARBA00022771"/>
    </source>
</evidence>
<dbReference type="Proteomes" id="UP000613580">
    <property type="component" value="Unassembled WGS sequence"/>
</dbReference>
<evidence type="ECO:0000256" key="4">
    <source>
        <dbReference type="PROSITE-ProRule" id="PRU00134"/>
    </source>
</evidence>
<evidence type="ECO:0000256" key="3">
    <source>
        <dbReference type="ARBA" id="ARBA00022833"/>
    </source>
</evidence>
<protein>
    <submittedName>
        <fullName evidence="6">MYND-type domain-containing protein</fullName>
    </submittedName>
</protein>
<dbReference type="OrthoDB" id="3064659at2759"/>
<comment type="caution">
    <text evidence="6">The sequence shown here is derived from an EMBL/GenBank/DDBJ whole genome shotgun (WGS) entry which is preliminary data.</text>
</comment>
<sequence length="700" mass="78514">MHPALRPSNISRLSVRFKRDAEKIARGDASPQEIIKFFERASTTVLPASQKPLLAPLLYILLDSAEIPRIPGLLSADTESESANGALFRAFTALEAFGIVGLAAFPENGALEDTWERAWAWARFFATHADLVSQFLPVGGDSAPRNHSPLVWTLLSLFGTMQQRAATAALLRASDGLGNVVAAIWMRTLRIESSNKPFEDVGVLLSILIQPMDGYEGTSLPRFEAGLLEVTGGEPTLVSLCVEHLRRAVPKVETLVVDRICSHFVGVLLLLFQSSERPTIKALLLEARLIRVLCTIWRACLVSLAVVRNALDRQSVKNVCGMTFQFMLSLMDAGNGYRVLIDALESGFLQGVVAYGTNNDHDTHLGAFIAQSLSSATVFFSVLKRLKPALGEVKAFEVQVALTLRPIWADFVGLAEERIKLAEQYSEGKLGAATRGCDNPECNAIGNAGEYKWCSGCRSYFYCSRTCQRRDWKVGTHRLECLNVRNWRSSGHRDASLSTRDWQFIRVLMAEDYRRLQRDIWMQLMPFMDRQRDVLYPCVVFDYTKGRCTFQVEDALHRVPEPPLARTLENYHRLRRELPPQVIRRTPYPPATLETRIKASGHKIQPHFVKLGLSMSGSMEFLDHHWQFAVPLHTDKEGPGLLENLRELAQNPPAHLRNADQGPQKSGKRKISDAEWVAEDLHLEKLDFLYTMVGECVVSY</sequence>
<dbReference type="AlphaFoldDB" id="A0A8H6SDP1"/>
<organism evidence="6 7">
    <name type="scientific">Mycena chlorophos</name>
    <name type="common">Agaric fungus</name>
    <name type="synonym">Agaricus chlorophos</name>
    <dbReference type="NCBI Taxonomy" id="658473"/>
    <lineage>
        <taxon>Eukaryota</taxon>
        <taxon>Fungi</taxon>
        <taxon>Dikarya</taxon>
        <taxon>Basidiomycota</taxon>
        <taxon>Agaricomycotina</taxon>
        <taxon>Agaricomycetes</taxon>
        <taxon>Agaricomycetidae</taxon>
        <taxon>Agaricales</taxon>
        <taxon>Marasmiineae</taxon>
        <taxon>Mycenaceae</taxon>
        <taxon>Mycena</taxon>
    </lineage>
</organism>
<dbReference type="Gene3D" id="6.10.140.2220">
    <property type="match status" value="1"/>
</dbReference>
<reference evidence="6" key="1">
    <citation type="submission" date="2020-05" db="EMBL/GenBank/DDBJ databases">
        <title>Mycena genomes resolve the evolution of fungal bioluminescence.</title>
        <authorList>
            <person name="Tsai I.J."/>
        </authorList>
    </citation>
    <scope>NUCLEOTIDE SEQUENCE</scope>
    <source>
        <strain evidence="6">110903Hualien_Pintung</strain>
    </source>
</reference>
<keyword evidence="7" id="KW-1185">Reference proteome</keyword>
<evidence type="ECO:0000259" key="5">
    <source>
        <dbReference type="PROSITE" id="PS50865"/>
    </source>
</evidence>
<feature type="domain" description="MYND-type" evidence="5">
    <location>
        <begin position="442"/>
        <end position="481"/>
    </location>
</feature>
<keyword evidence="2 4" id="KW-0863">Zinc-finger</keyword>
<name>A0A8H6SDP1_MYCCL</name>
<keyword evidence="1" id="KW-0479">Metal-binding</keyword>
<evidence type="ECO:0000313" key="7">
    <source>
        <dbReference type="Proteomes" id="UP000613580"/>
    </source>
</evidence>
<gene>
    <name evidence="6" type="ORF">HMN09_01108300</name>
</gene>